<dbReference type="PANTHER" id="PTHR43546">
    <property type="entry name" value="UPF0173 METAL-DEPENDENT HYDROLASE MJ1163-RELATED"/>
    <property type="match status" value="1"/>
</dbReference>
<dbReference type="InterPro" id="IPR036866">
    <property type="entry name" value="RibonucZ/Hydroxyglut_hydro"/>
</dbReference>
<evidence type="ECO:0000313" key="3">
    <source>
        <dbReference type="Proteomes" id="UP000572680"/>
    </source>
</evidence>
<name>A0A7W3QPR7_ACTNM</name>
<dbReference type="Proteomes" id="UP000572680">
    <property type="component" value="Unassembled WGS sequence"/>
</dbReference>
<dbReference type="Gene3D" id="3.60.15.10">
    <property type="entry name" value="Ribonuclease Z/Hydroxyacylglutathione hydrolase-like"/>
    <property type="match status" value="1"/>
</dbReference>
<accession>A0A7W3QPR7</accession>
<dbReference type="Pfam" id="PF12706">
    <property type="entry name" value="Lactamase_B_2"/>
    <property type="match status" value="1"/>
</dbReference>
<sequence length="267" mass="29239">MAEDALTFVGNATTIIRYGGFTLLTDPNFLRAGQYAHLGYGLRSKRLKDPALRPEELPDLDAVVLSHLHDDHWDRVAEGALDRGLPVLTTPAAARALRGRGFGESAGLATWESTRLTKGDRWVRVHAMPGRHGPGPLHRILPPVMGALLEFGAGDGEPDLRIYISGDTVMYGGLAEIHRRHPGIDLGVVHLGGTRLLGLVTVTMDGRQGADWLETVRCARAVPVHFDDYTVMKSPRSAFEAEVARRGLGDRLRLVERGERLSLRPAR</sequence>
<feature type="domain" description="Metallo-beta-lactamase" evidence="1">
    <location>
        <begin position="45"/>
        <end position="226"/>
    </location>
</feature>
<dbReference type="SUPFAM" id="SSF56281">
    <property type="entry name" value="Metallo-hydrolase/oxidoreductase"/>
    <property type="match status" value="1"/>
</dbReference>
<reference evidence="2 3" key="1">
    <citation type="submission" date="2020-08" db="EMBL/GenBank/DDBJ databases">
        <title>Genomic Encyclopedia of Type Strains, Phase IV (KMG-IV): sequencing the most valuable type-strain genomes for metagenomic binning, comparative biology and taxonomic classification.</title>
        <authorList>
            <person name="Goeker M."/>
        </authorList>
    </citation>
    <scope>NUCLEOTIDE SEQUENCE [LARGE SCALE GENOMIC DNA]</scope>
    <source>
        <strain evidence="2 3">DSM 44197</strain>
    </source>
</reference>
<gene>
    <name evidence="2" type="ORF">HNR61_006586</name>
</gene>
<proteinExistence type="predicted"/>
<comment type="caution">
    <text evidence="2">The sequence shown here is derived from an EMBL/GenBank/DDBJ whole genome shotgun (WGS) entry which is preliminary data.</text>
</comment>
<protein>
    <submittedName>
        <fullName evidence="2">L-ascorbate metabolism protein UlaG (Beta-lactamase superfamily)</fullName>
    </submittedName>
</protein>
<dbReference type="EMBL" id="JACJIA010000010">
    <property type="protein sequence ID" value="MBA8954929.1"/>
    <property type="molecule type" value="Genomic_DNA"/>
</dbReference>
<evidence type="ECO:0000259" key="1">
    <source>
        <dbReference type="Pfam" id="PF12706"/>
    </source>
</evidence>
<keyword evidence="3" id="KW-1185">Reference proteome</keyword>
<dbReference type="InterPro" id="IPR001279">
    <property type="entry name" value="Metallo-B-lactamas"/>
</dbReference>
<evidence type="ECO:0000313" key="2">
    <source>
        <dbReference type="EMBL" id="MBA8954929.1"/>
    </source>
</evidence>
<dbReference type="InterPro" id="IPR050114">
    <property type="entry name" value="UPF0173_UPF0282_UlaG_hydrolase"/>
</dbReference>
<organism evidence="2 3">
    <name type="scientific">Actinomadura namibiensis</name>
    <dbReference type="NCBI Taxonomy" id="182080"/>
    <lineage>
        <taxon>Bacteria</taxon>
        <taxon>Bacillati</taxon>
        <taxon>Actinomycetota</taxon>
        <taxon>Actinomycetes</taxon>
        <taxon>Streptosporangiales</taxon>
        <taxon>Thermomonosporaceae</taxon>
        <taxon>Actinomadura</taxon>
    </lineage>
</organism>
<dbReference type="RefSeq" id="WP_182846953.1">
    <property type="nucleotide sequence ID" value="NZ_JACJIA010000010.1"/>
</dbReference>
<dbReference type="AlphaFoldDB" id="A0A7W3QPR7"/>
<dbReference type="PANTHER" id="PTHR43546:SF7">
    <property type="entry name" value="METALLO-BETA-LACTAMASE DOMAIN-CONTAINING PROTEIN"/>
    <property type="match status" value="1"/>
</dbReference>